<keyword evidence="15" id="KW-1185">Reference proteome</keyword>
<evidence type="ECO:0000313" key="15">
    <source>
        <dbReference type="Proteomes" id="UP000000248"/>
    </source>
</evidence>
<dbReference type="Gene3D" id="3.30.565.10">
    <property type="entry name" value="Histidine kinase-like ATPase, C-terminal domain"/>
    <property type="match status" value="1"/>
</dbReference>
<dbReference type="PROSITE" id="PS50109">
    <property type="entry name" value="HIS_KIN"/>
    <property type="match status" value="1"/>
</dbReference>
<dbReference type="Gene3D" id="1.10.287.130">
    <property type="match status" value="1"/>
</dbReference>
<feature type="transmembrane region" description="Helical" evidence="11">
    <location>
        <begin position="144"/>
        <end position="163"/>
    </location>
</feature>
<dbReference type="PANTHER" id="PTHR45436:SF8">
    <property type="entry name" value="HISTIDINE KINASE"/>
    <property type="match status" value="1"/>
</dbReference>
<evidence type="ECO:0000256" key="8">
    <source>
        <dbReference type="ARBA" id="ARBA00022989"/>
    </source>
</evidence>
<evidence type="ECO:0000256" key="6">
    <source>
        <dbReference type="ARBA" id="ARBA00022692"/>
    </source>
</evidence>
<dbReference type="HOGENOM" id="CLU_000445_89_6_6"/>
<dbReference type="Pfam" id="PF02518">
    <property type="entry name" value="HATPase_c"/>
    <property type="match status" value="1"/>
</dbReference>
<dbReference type="InterPro" id="IPR004358">
    <property type="entry name" value="Sig_transdc_His_kin-like_C"/>
</dbReference>
<keyword evidence="7 14" id="KW-0418">Kinase</keyword>
<comment type="catalytic activity">
    <reaction evidence="1">
        <text>ATP + protein L-histidine = ADP + protein N-phospho-L-histidine.</text>
        <dbReference type="EC" id="2.7.13.3"/>
    </reaction>
</comment>
<dbReference type="eggNOG" id="COG2205">
    <property type="taxonomic scope" value="Bacteria"/>
</dbReference>
<dbReference type="InterPro" id="IPR003661">
    <property type="entry name" value="HisK_dim/P_dom"/>
</dbReference>
<keyword evidence="10 11" id="KW-0472">Membrane</keyword>
<evidence type="ECO:0000256" key="1">
    <source>
        <dbReference type="ARBA" id="ARBA00000085"/>
    </source>
</evidence>
<comment type="subcellular location">
    <subcellularLocation>
        <location evidence="2">Membrane</location>
    </subcellularLocation>
</comment>
<gene>
    <name evidence="14" type="ordered locus">DNO_0900</name>
</gene>
<sequence>MVMIYQTARQQIFDQIDARLLSESMRLQRRYEYHSSFDINPLATGITERVQTEPAMSYCLQEYPSFDEEMPVMIMTNSSFDDLCNLKRHMQSQNYLNNEEHEPLVNRKNIMRVIVMPLRNQYAVIVGYDTRSERQILHKMNTMAMLMTAVLILASFFGSFMIGQKITKSIARISRTARVIVDGDFSERILIKGNDAIELQLLAEDLNHMLDRIERLITSQRQVTNNIAHDLRSPLNRLRSRMEVALLDEHRSNAELREVISQSIVDAQGLLQTFNSLLNIAQVESRARDDFELISLSQISEDMAEMYEVLNEEEEGMHHFCAQIDADLMIMGNRQLTAQAITNLLDNAVKYTPEGGHIFLQALRREHTVVVAVCDDGKGIAEQDREKVLKRFVRLDAARSTQGNGLGLSLVAAIMSLHGGTIQLLENKPTGLRIELSFPDPEAFKSRYHNAA</sequence>
<dbReference type="InterPro" id="IPR003594">
    <property type="entry name" value="HATPase_dom"/>
</dbReference>
<dbReference type="InterPro" id="IPR050428">
    <property type="entry name" value="TCS_sensor_his_kinase"/>
</dbReference>
<dbReference type="InterPro" id="IPR005467">
    <property type="entry name" value="His_kinase_dom"/>
</dbReference>
<evidence type="ECO:0000256" key="2">
    <source>
        <dbReference type="ARBA" id="ARBA00004370"/>
    </source>
</evidence>
<dbReference type="InterPro" id="IPR003660">
    <property type="entry name" value="HAMP_dom"/>
</dbReference>
<dbReference type="AlphaFoldDB" id="A5EY96"/>
<dbReference type="SUPFAM" id="SSF158472">
    <property type="entry name" value="HAMP domain-like"/>
    <property type="match status" value="1"/>
</dbReference>
<keyword evidence="4" id="KW-0597">Phosphoprotein</keyword>
<dbReference type="CDD" id="cd00082">
    <property type="entry name" value="HisKA"/>
    <property type="match status" value="1"/>
</dbReference>
<feature type="domain" description="Histidine kinase" evidence="12">
    <location>
        <begin position="226"/>
        <end position="442"/>
    </location>
</feature>
<keyword evidence="6 11" id="KW-0812">Transmembrane</keyword>
<evidence type="ECO:0000256" key="7">
    <source>
        <dbReference type="ARBA" id="ARBA00022777"/>
    </source>
</evidence>
<name>A5EY96_DICNV</name>
<dbReference type="SMART" id="SM00304">
    <property type="entry name" value="HAMP"/>
    <property type="match status" value="1"/>
</dbReference>
<keyword evidence="9" id="KW-0902">Two-component regulatory system</keyword>
<dbReference type="GO" id="GO:0000155">
    <property type="term" value="F:phosphorelay sensor kinase activity"/>
    <property type="evidence" value="ECO:0007669"/>
    <property type="project" value="InterPro"/>
</dbReference>
<dbReference type="InterPro" id="IPR036097">
    <property type="entry name" value="HisK_dim/P_sf"/>
</dbReference>
<keyword evidence="5" id="KW-0808">Transferase</keyword>
<evidence type="ECO:0000256" key="3">
    <source>
        <dbReference type="ARBA" id="ARBA00012438"/>
    </source>
</evidence>
<keyword evidence="8 11" id="KW-1133">Transmembrane helix</keyword>
<protein>
    <recommendedName>
        <fullName evidence="3">histidine kinase</fullName>
        <ecNumber evidence="3">2.7.13.3</ecNumber>
    </recommendedName>
</protein>
<dbReference type="Proteomes" id="UP000000248">
    <property type="component" value="Chromosome"/>
</dbReference>
<evidence type="ECO:0000256" key="11">
    <source>
        <dbReference type="SAM" id="Phobius"/>
    </source>
</evidence>
<dbReference type="InterPro" id="IPR036890">
    <property type="entry name" value="HATPase_C_sf"/>
</dbReference>
<dbReference type="GO" id="GO:0005886">
    <property type="term" value="C:plasma membrane"/>
    <property type="evidence" value="ECO:0007669"/>
    <property type="project" value="TreeGrafter"/>
</dbReference>
<dbReference type="SUPFAM" id="SSF55874">
    <property type="entry name" value="ATPase domain of HSP90 chaperone/DNA topoisomerase II/histidine kinase"/>
    <property type="match status" value="1"/>
</dbReference>
<feature type="domain" description="HAMP" evidence="13">
    <location>
        <begin position="164"/>
        <end position="218"/>
    </location>
</feature>
<dbReference type="EC" id="2.7.13.3" evidence="3"/>
<dbReference type="Pfam" id="PF00672">
    <property type="entry name" value="HAMP"/>
    <property type="match status" value="1"/>
</dbReference>
<dbReference type="SUPFAM" id="SSF47384">
    <property type="entry name" value="Homodimeric domain of signal transducing histidine kinase"/>
    <property type="match status" value="1"/>
</dbReference>
<dbReference type="CDD" id="cd06225">
    <property type="entry name" value="HAMP"/>
    <property type="match status" value="1"/>
</dbReference>
<dbReference type="PRINTS" id="PR00344">
    <property type="entry name" value="BCTRLSENSOR"/>
</dbReference>
<organism evidence="14 15">
    <name type="scientific">Dichelobacter nodosus (strain VCS1703A)</name>
    <dbReference type="NCBI Taxonomy" id="246195"/>
    <lineage>
        <taxon>Bacteria</taxon>
        <taxon>Pseudomonadati</taxon>
        <taxon>Pseudomonadota</taxon>
        <taxon>Gammaproteobacteria</taxon>
        <taxon>Cardiobacteriales</taxon>
        <taxon>Cardiobacteriaceae</taxon>
        <taxon>Dichelobacter</taxon>
    </lineage>
</organism>
<dbReference type="PROSITE" id="PS50885">
    <property type="entry name" value="HAMP"/>
    <property type="match status" value="1"/>
</dbReference>
<accession>A5EY96</accession>
<evidence type="ECO:0000259" key="13">
    <source>
        <dbReference type="PROSITE" id="PS50885"/>
    </source>
</evidence>
<dbReference type="SMART" id="SM00387">
    <property type="entry name" value="HATPase_c"/>
    <property type="match status" value="1"/>
</dbReference>
<dbReference type="Pfam" id="PF00512">
    <property type="entry name" value="HisKA"/>
    <property type="match status" value="1"/>
</dbReference>
<dbReference type="PANTHER" id="PTHR45436">
    <property type="entry name" value="SENSOR HISTIDINE KINASE YKOH"/>
    <property type="match status" value="1"/>
</dbReference>
<dbReference type="Gene3D" id="6.10.340.10">
    <property type="match status" value="1"/>
</dbReference>
<dbReference type="KEGG" id="dno:DNO_0900"/>
<evidence type="ECO:0000256" key="10">
    <source>
        <dbReference type="ARBA" id="ARBA00023136"/>
    </source>
</evidence>
<evidence type="ECO:0000256" key="4">
    <source>
        <dbReference type="ARBA" id="ARBA00022553"/>
    </source>
</evidence>
<dbReference type="EMBL" id="CP000513">
    <property type="protein sequence ID" value="ABQ13783.1"/>
    <property type="molecule type" value="Genomic_DNA"/>
</dbReference>
<reference evidence="14 15" key="1">
    <citation type="journal article" date="2007" name="Nat. Biotechnol.">
        <title>Genome sequence and identification of candidate vaccine antigens from the animal pathogen Dichelobacter nodosus.</title>
        <authorList>
            <person name="Myers G.S."/>
            <person name="Parker D."/>
            <person name="Al-Hasani K."/>
            <person name="Kennan R.M."/>
            <person name="Seemann T."/>
            <person name="Ren Q."/>
            <person name="Badger J.H."/>
            <person name="Selengut J.D."/>
            <person name="Deboy R.T."/>
            <person name="Tettelin H."/>
            <person name="Boyce J.D."/>
            <person name="McCarl V.P."/>
            <person name="Han X."/>
            <person name="Nelson W.C."/>
            <person name="Madupu R."/>
            <person name="Mohamoud Y."/>
            <person name="Holley T."/>
            <person name="Fedorova N."/>
            <person name="Khouri H."/>
            <person name="Bottomley S.P."/>
            <person name="Whittington R.J."/>
            <person name="Adler B."/>
            <person name="Songer J.G."/>
            <person name="Rood J.I."/>
            <person name="Paulsen I.T."/>
        </authorList>
    </citation>
    <scope>NUCLEOTIDE SEQUENCE [LARGE SCALE GENOMIC DNA]</scope>
    <source>
        <strain evidence="14 15">VCS1703A</strain>
    </source>
</reference>
<proteinExistence type="predicted"/>
<evidence type="ECO:0000313" key="14">
    <source>
        <dbReference type="EMBL" id="ABQ13783.1"/>
    </source>
</evidence>
<dbReference type="SMART" id="SM00388">
    <property type="entry name" value="HisKA"/>
    <property type="match status" value="1"/>
</dbReference>
<evidence type="ECO:0000256" key="9">
    <source>
        <dbReference type="ARBA" id="ARBA00023012"/>
    </source>
</evidence>
<evidence type="ECO:0000256" key="5">
    <source>
        <dbReference type="ARBA" id="ARBA00022679"/>
    </source>
</evidence>
<evidence type="ECO:0000259" key="12">
    <source>
        <dbReference type="PROSITE" id="PS50109"/>
    </source>
</evidence>
<dbReference type="STRING" id="246195.DNO_0900"/>